<keyword evidence="5 9" id="KW-0812">Transmembrane</keyword>
<evidence type="ECO:0000256" key="5">
    <source>
        <dbReference type="ARBA" id="ARBA00022692"/>
    </source>
</evidence>
<evidence type="ECO:0000259" key="10">
    <source>
        <dbReference type="Pfam" id="PF02397"/>
    </source>
</evidence>
<keyword evidence="12" id="KW-1185">Reference proteome</keyword>
<comment type="caution">
    <text evidence="11">The sequence shown here is derived from an EMBL/GenBank/DDBJ whole genome shotgun (WGS) entry which is preliminary data.</text>
</comment>
<evidence type="ECO:0000256" key="8">
    <source>
        <dbReference type="ARBA" id="ARBA00023169"/>
    </source>
</evidence>
<evidence type="ECO:0000313" key="12">
    <source>
        <dbReference type="Proteomes" id="UP001156694"/>
    </source>
</evidence>
<dbReference type="EMBL" id="BSNN01000002">
    <property type="protein sequence ID" value="GLQ34000.1"/>
    <property type="molecule type" value="Genomic_DNA"/>
</dbReference>
<comment type="subcellular location">
    <subcellularLocation>
        <location evidence="1">Cell membrane</location>
    </subcellularLocation>
</comment>
<evidence type="ECO:0000256" key="1">
    <source>
        <dbReference type="ARBA" id="ARBA00004236"/>
    </source>
</evidence>
<accession>A0ABQ5VRR9</accession>
<gene>
    <name evidence="11" type="ORF">GCM10007939_02830</name>
</gene>
<dbReference type="InterPro" id="IPR003362">
    <property type="entry name" value="Bact_transf"/>
</dbReference>
<dbReference type="RefSeq" id="WP_284375469.1">
    <property type="nucleotide sequence ID" value="NZ_BSNN01000002.1"/>
</dbReference>
<dbReference type="Pfam" id="PF02397">
    <property type="entry name" value="Bac_transf"/>
    <property type="match status" value="1"/>
</dbReference>
<keyword evidence="7 9" id="KW-0472">Membrane</keyword>
<evidence type="ECO:0000256" key="7">
    <source>
        <dbReference type="ARBA" id="ARBA00023136"/>
    </source>
</evidence>
<keyword evidence="3" id="KW-1003">Cell membrane</keyword>
<dbReference type="Proteomes" id="UP001156694">
    <property type="component" value="Unassembled WGS sequence"/>
</dbReference>
<feature type="transmembrane region" description="Helical" evidence="9">
    <location>
        <begin position="33"/>
        <end position="54"/>
    </location>
</feature>
<sequence length="223" mass="25547">MSFIQFDLVHPDTQTKERPQTLYLKGGKRLLDLILALALLPLLLPIIFGLALCISPNPRRALFGHRRLGRMGQEFFCYKLRTMVMDADQKLLEALQNDPDARREWAQTHKLKNDPRITKIGRFLRKTSLDELPQIFNVIKGDMSFVGPRPITLEEVEHYGKDLTSYLTLRPGITGLWQVNGRNDISYQSRVRLDVSYRGKASALSDIWLMIRTVGVIFNGTGH</sequence>
<evidence type="ECO:0000256" key="9">
    <source>
        <dbReference type="SAM" id="Phobius"/>
    </source>
</evidence>
<reference evidence="12" key="1">
    <citation type="journal article" date="2019" name="Int. J. Syst. Evol. Microbiol.">
        <title>The Global Catalogue of Microorganisms (GCM) 10K type strain sequencing project: providing services to taxonomists for standard genome sequencing and annotation.</title>
        <authorList>
            <consortium name="The Broad Institute Genomics Platform"/>
            <consortium name="The Broad Institute Genome Sequencing Center for Infectious Disease"/>
            <person name="Wu L."/>
            <person name="Ma J."/>
        </authorList>
    </citation>
    <scope>NUCLEOTIDE SEQUENCE [LARGE SCALE GENOMIC DNA]</scope>
    <source>
        <strain evidence="12">NBRC 110140</strain>
    </source>
</reference>
<keyword evidence="6 9" id="KW-1133">Transmembrane helix</keyword>
<keyword evidence="4" id="KW-0808">Transferase</keyword>
<protein>
    <recommendedName>
        <fullName evidence="10">Bacterial sugar transferase domain-containing protein</fullName>
    </recommendedName>
</protein>
<evidence type="ECO:0000256" key="6">
    <source>
        <dbReference type="ARBA" id="ARBA00022989"/>
    </source>
</evidence>
<organism evidence="11 12">
    <name type="scientific">Amylibacter marinus</name>
    <dbReference type="NCBI Taxonomy" id="1475483"/>
    <lineage>
        <taxon>Bacteria</taxon>
        <taxon>Pseudomonadati</taxon>
        <taxon>Pseudomonadota</taxon>
        <taxon>Alphaproteobacteria</taxon>
        <taxon>Rhodobacterales</taxon>
        <taxon>Paracoccaceae</taxon>
        <taxon>Amylibacter</taxon>
    </lineage>
</organism>
<evidence type="ECO:0000256" key="3">
    <source>
        <dbReference type="ARBA" id="ARBA00022475"/>
    </source>
</evidence>
<dbReference type="PANTHER" id="PTHR30576">
    <property type="entry name" value="COLANIC BIOSYNTHESIS UDP-GLUCOSE LIPID CARRIER TRANSFERASE"/>
    <property type="match status" value="1"/>
</dbReference>
<dbReference type="PANTHER" id="PTHR30576:SF4">
    <property type="entry name" value="UNDECAPRENYL-PHOSPHATE GALACTOSE PHOSPHOTRANSFERASE"/>
    <property type="match status" value="1"/>
</dbReference>
<keyword evidence="8" id="KW-0270">Exopolysaccharide synthesis</keyword>
<evidence type="ECO:0000313" key="11">
    <source>
        <dbReference type="EMBL" id="GLQ34000.1"/>
    </source>
</evidence>
<name>A0ABQ5VRR9_9RHOB</name>
<comment type="similarity">
    <text evidence="2">Belongs to the bacterial sugar transferase family.</text>
</comment>
<evidence type="ECO:0000256" key="4">
    <source>
        <dbReference type="ARBA" id="ARBA00022679"/>
    </source>
</evidence>
<proteinExistence type="inferred from homology"/>
<feature type="domain" description="Bacterial sugar transferase" evidence="10">
    <location>
        <begin position="28"/>
        <end position="218"/>
    </location>
</feature>
<evidence type="ECO:0000256" key="2">
    <source>
        <dbReference type="ARBA" id="ARBA00006464"/>
    </source>
</evidence>